<keyword evidence="1" id="KW-1133">Transmembrane helix</keyword>
<keyword evidence="1" id="KW-0812">Transmembrane</keyword>
<name>A0A246JCI0_9BURK</name>
<dbReference type="EMBL" id="NIOF01000005">
    <property type="protein sequence ID" value="OWQ90294.1"/>
    <property type="molecule type" value="Genomic_DNA"/>
</dbReference>
<dbReference type="RefSeq" id="WP_088385314.1">
    <property type="nucleotide sequence ID" value="NZ_NIOF01000005.1"/>
</dbReference>
<organism evidence="2 3">
    <name type="scientific">Roseateles aquatilis</name>
    <dbReference type="NCBI Taxonomy" id="431061"/>
    <lineage>
        <taxon>Bacteria</taxon>
        <taxon>Pseudomonadati</taxon>
        <taxon>Pseudomonadota</taxon>
        <taxon>Betaproteobacteria</taxon>
        <taxon>Burkholderiales</taxon>
        <taxon>Sphaerotilaceae</taxon>
        <taxon>Roseateles</taxon>
    </lineage>
</organism>
<dbReference type="AlphaFoldDB" id="A0A246JCI0"/>
<proteinExistence type="predicted"/>
<keyword evidence="3" id="KW-1185">Reference proteome</keyword>
<dbReference type="Proteomes" id="UP000197468">
    <property type="component" value="Unassembled WGS sequence"/>
</dbReference>
<sequence>MNKLVALGQFLGGACLWIAAVVAGYSALKPLIGAEDGTGAPAGAGGALVIVLLLAGVGTWLMRSGWRRLRARAGGHC</sequence>
<dbReference type="OrthoDB" id="9156686at2"/>
<protein>
    <submittedName>
        <fullName evidence="2">Uncharacterized protein</fullName>
    </submittedName>
</protein>
<evidence type="ECO:0000313" key="2">
    <source>
        <dbReference type="EMBL" id="OWQ90294.1"/>
    </source>
</evidence>
<reference evidence="2 3" key="1">
    <citation type="journal article" date="2008" name="Int. J. Syst. Evol. Microbiol.">
        <title>Description of Roseateles aquatilis sp. nov. and Roseateles terrae sp. nov., in the class Betaproteobacteria, and emended description of the genus Roseateles.</title>
        <authorList>
            <person name="Gomila M."/>
            <person name="Bowien B."/>
            <person name="Falsen E."/>
            <person name="Moore E.R."/>
            <person name="Lalucat J."/>
        </authorList>
    </citation>
    <scope>NUCLEOTIDE SEQUENCE [LARGE SCALE GENOMIC DNA]</scope>
    <source>
        <strain evidence="2 3">CCUG 48205</strain>
    </source>
</reference>
<evidence type="ECO:0000313" key="3">
    <source>
        <dbReference type="Proteomes" id="UP000197468"/>
    </source>
</evidence>
<feature type="transmembrane region" description="Helical" evidence="1">
    <location>
        <begin position="40"/>
        <end position="62"/>
    </location>
</feature>
<keyword evidence="1" id="KW-0472">Membrane</keyword>
<dbReference type="PROSITE" id="PS51257">
    <property type="entry name" value="PROKAR_LIPOPROTEIN"/>
    <property type="match status" value="1"/>
</dbReference>
<gene>
    <name evidence="2" type="ORF">CDN99_13050</name>
</gene>
<accession>A0A246JCI0</accession>
<evidence type="ECO:0000256" key="1">
    <source>
        <dbReference type="SAM" id="Phobius"/>
    </source>
</evidence>
<comment type="caution">
    <text evidence="2">The sequence shown here is derived from an EMBL/GenBank/DDBJ whole genome shotgun (WGS) entry which is preliminary data.</text>
</comment>